<proteinExistence type="predicted"/>
<keyword evidence="3" id="KW-0238">DNA-binding</keyword>
<dbReference type="GO" id="GO:0003700">
    <property type="term" value="F:DNA-binding transcription factor activity"/>
    <property type="evidence" value="ECO:0007669"/>
    <property type="project" value="InterPro"/>
</dbReference>
<sequence>MEDAICKPSGPLQLLQKKDEPDAPPKKRPATKDRHTKVEGRGRRIRMPAACAARVFQLTRELGHRSDGETIEWLLRQAEPAVVAATGTGTIPANFTSLNLSARSSASSLSSPSLFFNRHALEYSRTFTTTTTTSTSTSTNAFFNANYNNFLKRKHEMISHVPSTDSVPGVDVTDADSVWAMNPSLSVMPSFMNFASLLTGQHASQTDFAFLPNATNLGAFSDPQHRHYGDK</sequence>
<dbReference type="AlphaFoldDB" id="A0A151R4X6"/>
<evidence type="ECO:0000256" key="1">
    <source>
        <dbReference type="ARBA" id="ARBA00004123"/>
    </source>
</evidence>
<feature type="region of interest" description="Disordered" evidence="6">
    <location>
        <begin position="1"/>
        <end position="40"/>
    </location>
</feature>
<evidence type="ECO:0000259" key="7">
    <source>
        <dbReference type="PROSITE" id="PS51369"/>
    </source>
</evidence>
<name>A0A151R4X6_CAJCA</name>
<keyword evidence="2" id="KW-0805">Transcription regulation</keyword>
<dbReference type="GO" id="GO:0005634">
    <property type="term" value="C:nucleus"/>
    <property type="evidence" value="ECO:0007669"/>
    <property type="project" value="UniProtKB-SubCell"/>
</dbReference>
<keyword evidence="5" id="KW-0539">Nucleus</keyword>
<dbReference type="GO" id="GO:0043565">
    <property type="term" value="F:sequence-specific DNA binding"/>
    <property type="evidence" value="ECO:0007669"/>
    <property type="project" value="TreeGrafter"/>
</dbReference>
<dbReference type="PROSITE" id="PS51369">
    <property type="entry name" value="TCP"/>
    <property type="match status" value="1"/>
</dbReference>
<comment type="subcellular location">
    <subcellularLocation>
        <location evidence="1">Nucleus</location>
    </subcellularLocation>
</comment>
<dbReference type="Gramene" id="C.cajan_37748.t">
    <property type="protein sequence ID" value="C.cajan_37748.t.cds1"/>
    <property type="gene ID" value="C.cajan_37748"/>
</dbReference>
<evidence type="ECO:0000256" key="5">
    <source>
        <dbReference type="ARBA" id="ARBA00023242"/>
    </source>
</evidence>
<dbReference type="InterPro" id="IPR005333">
    <property type="entry name" value="Transcription_factor_TCP"/>
</dbReference>
<keyword evidence="4" id="KW-0804">Transcription</keyword>
<organism evidence="8 9">
    <name type="scientific">Cajanus cajan</name>
    <name type="common">Pigeon pea</name>
    <name type="synonym">Cajanus indicus</name>
    <dbReference type="NCBI Taxonomy" id="3821"/>
    <lineage>
        <taxon>Eukaryota</taxon>
        <taxon>Viridiplantae</taxon>
        <taxon>Streptophyta</taxon>
        <taxon>Embryophyta</taxon>
        <taxon>Tracheophyta</taxon>
        <taxon>Spermatophyta</taxon>
        <taxon>Magnoliopsida</taxon>
        <taxon>eudicotyledons</taxon>
        <taxon>Gunneridae</taxon>
        <taxon>Pentapetalae</taxon>
        <taxon>rosids</taxon>
        <taxon>fabids</taxon>
        <taxon>Fabales</taxon>
        <taxon>Fabaceae</taxon>
        <taxon>Papilionoideae</taxon>
        <taxon>50 kb inversion clade</taxon>
        <taxon>NPAAA clade</taxon>
        <taxon>indigoferoid/millettioid clade</taxon>
        <taxon>Phaseoleae</taxon>
        <taxon>Cajanus</taxon>
    </lineage>
</organism>
<protein>
    <submittedName>
        <fullName evidence="8">Transcription factor TCP15</fullName>
    </submittedName>
</protein>
<evidence type="ECO:0000256" key="3">
    <source>
        <dbReference type="ARBA" id="ARBA00023125"/>
    </source>
</evidence>
<evidence type="ECO:0000313" key="9">
    <source>
        <dbReference type="Proteomes" id="UP000075243"/>
    </source>
</evidence>
<evidence type="ECO:0000313" key="8">
    <source>
        <dbReference type="EMBL" id="KYP37620.1"/>
    </source>
</evidence>
<evidence type="ECO:0000256" key="6">
    <source>
        <dbReference type="SAM" id="MobiDB-lite"/>
    </source>
</evidence>
<dbReference type="STRING" id="3821.A0A151R4X6"/>
<feature type="domain" description="TCP" evidence="7">
    <location>
        <begin position="31"/>
        <end position="85"/>
    </location>
</feature>
<feature type="compositionally biased region" description="Basic and acidic residues" evidence="6">
    <location>
        <begin position="16"/>
        <end position="40"/>
    </location>
</feature>
<accession>A0A151R4X6</accession>
<keyword evidence="9" id="KW-1185">Reference proteome</keyword>
<evidence type="ECO:0000256" key="4">
    <source>
        <dbReference type="ARBA" id="ARBA00023163"/>
    </source>
</evidence>
<dbReference type="Proteomes" id="UP000075243">
    <property type="component" value="Unassembled WGS sequence"/>
</dbReference>
<dbReference type="PANTHER" id="PTHR31072:SF170">
    <property type="entry name" value="TRANSCRIPTION FACTOR TCP15-RELATED"/>
    <property type="match status" value="1"/>
</dbReference>
<gene>
    <name evidence="8" type="ORF">KK1_041191</name>
</gene>
<dbReference type="EMBL" id="KQ484087">
    <property type="protein sequence ID" value="KYP37620.1"/>
    <property type="molecule type" value="Genomic_DNA"/>
</dbReference>
<reference evidence="8" key="1">
    <citation type="journal article" date="2012" name="Nat. Biotechnol.">
        <title>Draft genome sequence of pigeonpea (Cajanus cajan), an orphan legume crop of resource-poor farmers.</title>
        <authorList>
            <person name="Varshney R.K."/>
            <person name="Chen W."/>
            <person name="Li Y."/>
            <person name="Bharti A.K."/>
            <person name="Saxena R.K."/>
            <person name="Schlueter J.A."/>
            <person name="Donoghue M.T."/>
            <person name="Azam S."/>
            <person name="Fan G."/>
            <person name="Whaley A.M."/>
            <person name="Farmer A.D."/>
            <person name="Sheridan J."/>
            <person name="Iwata A."/>
            <person name="Tuteja R."/>
            <person name="Penmetsa R.V."/>
            <person name="Wu W."/>
            <person name="Upadhyaya H.D."/>
            <person name="Yang S.P."/>
            <person name="Shah T."/>
            <person name="Saxena K.B."/>
            <person name="Michael T."/>
            <person name="McCombie W.R."/>
            <person name="Yang B."/>
            <person name="Zhang G."/>
            <person name="Yang H."/>
            <person name="Wang J."/>
            <person name="Spillane C."/>
            <person name="Cook D.R."/>
            <person name="May G.D."/>
            <person name="Xu X."/>
            <person name="Jackson S.A."/>
        </authorList>
    </citation>
    <scope>NUCLEOTIDE SEQUENCE [LARGE SCALE GENOMIC DNA]</scope>
</reference>
<dbReference type="PANTHER" id="PTHR31072">
    <property type="entry name" value="TRANSCRIPTION FACTOR TCP4-RELATED"/>
    <property type="match status" value="1"/>
</dbReference>
<dbReference type="InterPro" id="IPR017887">
    <property type="entry name" value="TF_TCP_subgr"/>
</dbReference>
<dbReference type="OMA" id="KHEMISH"/>
<dbReference type="Pfam" id="PF03634">
    <property type="entry name" value="TCP"/>
    <property type="match status" value="1"/>
</dbReference>
<evidence type="ECO:0000256" key="2">
    <source>
        <dbReference type="ARBA" id="ARBA00023015"/>
    </source>
</evidence>